<dbReference type="Proteomes" id="UP000001307">
    <property type="component" value="Unassembled WGS sequence"/>
</dbReference>
<dbReference type="InParanoid" id="E4WPZ5"/>
<sequence length="248" mass="28397">MNTCRETRRSSSLRYLLMEALMGAVRKYTVFVKNRFARFLYSDIFAPHSLAEDCALTVSLAVERARIIIINFERKTSILEAGTRLISIDDREITREMHEEVVEMLNNCGERVNLGIQRSLSSNPLNIIENEFSELRIVQICKLSLGLGFNIVGGEIDNQGIFISYLHPTGVAESTGKINEGDQIIAVNNISFLNINHRDAVNILRSVDDFIVIELSFQPDKFHKLKEEIWQLREQNRKKVQHCDSVKL</sequence>
<evidence type="ECO:0000313" key="3">
    <source>
        <dbReference type="Proteomes" id="UP000001307"/>
    </source>
</evidence>
<evidence type="ECO:0000313" key="2">
    <source>
        <dbReference type="EMBL" id="CBY20029.1"/>
    </source>
</evidence>
<protein>
    <recommendedName>
        <fullName evidence="1">PDZ domain-containing protein</fullName>
    </recommendedName>
</protein>
<dbReference type="InterPro" id="IPR051109">
    <property type="entry name" value="MAM_complex_regulator"/>
</dbReference>
<dbReference type="EMBL" id="FN653015">
    <property type="protein sequence ID" value="CBY20029.1"/>
    <property type="molecule type" value="Genomic_DNA"/>
</dbReference>
<organism evidence="2 3">
    <name type="scientific">Oikopleura dioica</name>
    <name type="common">Tunicate</name>
    <dbReference type="NCBI Taxonomy" id="34765"/>
    <lineage>
        <taxon>Eukaryota</taxon>
        <taxon>Metazoa</taxon>
        <taxon>Chordata</taxon>
        <taxon>Tunicata</taxon>
        <taxon>Appendicularia</taxon>
        <taxon>Copelata</taxon>
        <taxon>Oikopleuridae</taxon>
        <taxon>Oikopleura</taxon>
    </lineage>
</organism>
<dbReference type="PANTHER" id="PTHR14063">
    <property type="entry name" value="PROTEIN LIN-7 HOMOLOG"/>
    <property type="match status" value="1"/>
</dbReference>
<reference evidence="2 3" key="1">
    <citation type="journal article" date="2010" name="Science">
        <title>Plasticity of animal genome architecture unmasked by rapid evolution of a pelagic tunicate.</title>
        <authorList>
            <person name="Denoeud F."/>
            <person name="Henriet S."/>
            <person name="Mungpakdee S."/>
            <person name="Aury J.M."/>
            <person name="Da Silva C."/>
            <person name="Brinkmann H."/>
            <person name="Mikhaleva J."/>
            <person name="Olsen L.C."/>
            <person name="Jubin C."/>
            <person name="Canestro C."/>
            <person name="Bouquet J.M."/>
            <person name="Danks G."/>
            <person name="Poulain J."/>
            <person name="Campsteijn C."/>
            <person name="Adamski M."/>
            <person name="Cross I."/>
            <person name="Yadetie F."/>
            <person name="Muffato M."/>
            <person name="Louis A."/>
            <person name="Butcher S."/>
            <person name="Tsagkogeorga G."/>
            <person name="Konrad A."/>
            <person name="Singh S."/>
            <person name="Jensen M.F."/>
            <person name="Cong E.H."/>
            <person name="Eikeseth-Otteraa H."/>
            <person name="Noel B."/>
            <person name="Anthouard V."/>
            <person name="Porcel B.M."/>
            <person name="Kachouri-Lafond R."/>
            <person name="Nishino A."/>
            <person name="Ugolini M."/>
            <person name="Chourrout P."/>
            <person name="Nishida H."/>
            <person name="Aasland R."/>
            <person name="Huzurbazar S."/>
            <person name="Westhof E."/>
            <person name="Delsuc F."/>
            <person name="Lehrach H."/>
            <person name="Reinhardt R."/>
            <person name="Weissenbach J."/>
            <person name="Roy S.W."/>
            <person name="Artiguenave F."/>
            <person name="Postlethwait J.H."/>
            <person name="Manak J.R."/>
            <person name="Thompson E.M."/>
            <person name="Jaillon O."/>
            <person name="Du Pasquier L."/>
            <person name="Boudinot P."/>
            <person name="Liberles D.A."/>
            <person name="Volff J.N."/>
            <person name="Philippe H."/>
            <person name="Lenhard B."/>
            <person name="Roest Crollius H."/>
            <person name="Wincker P."/>
            <person name="Chourrout D."/>
        </authorList>
    </citation>
    <scope>NUCLEOTIDE SEQUENCE [LARGE SCALE GENOMIC DNA]</scope>
</reference>
<dbReference type="FunCoup" id="E4WPZ5">
    <property type="interactions" value="65"/>
</dbReference>
<dbReference type="AlphaFoldDB" id="E4WPZ5"/>
<gene>
    <name evidence="2" type="ORF">GSOID_T00000011001</name>
</gene>
<dbReference type="PROSITE" id="PS50106">
    <property type="entry name" value="PDZ"/>
    <property type="match status" value="1"/>
</dbReference>
<dbReference type="Gene3D" id="2.30.42.10">
    <property type="match status" value="2"/>
</dbReference>
<dbReference type="SMART" id="SM00228">
    <property type="entry name" value="PDZ"/>
    <property type="match status" value="2"/>
</dbReference>
<feature type="domain" description="PDZ" evidence="1">
    <location>
        <begin position="137"/>
        <end position="219"/>
    </location>
</feature>
<dbReference type="Pfam" id="PF00595">
    <property type="entry name" value="PDZ"/>
    <property type="match status" value="1"/>
</dbReference>
<dbReference type="InterPro" id="IPR036034">
    <property type="entry name" value="PDZ_sf"/>
</dbReference>
<dbReference type="OrthoDB" id="6021951at2759"/>
<evidence type="ECO:0000259" key="1">
    <source>
        <dbReference type="PROSITE" id="PS50106"/>
    </source>
</evidence>
<keyword evidence="3" id="KW-1185">Reference proteome</keyword>
<accession>E4WPZ5</accession>
<dbReference type="SUPFAM" id="SSF50156">
    <property type="entry name" value="PDZ domain-like"/>
    <property type="match status" value="2"/>
</dbReference>
<name>E4WPZ5_OIKDI</name>
<dbReference type="InterPro" id="IPR001478">
    <property type="entry name" value="PDZ"/>
</dbReference>
<proteinExistence type="predicted"/>